<feature type="transmembrane region" description="Helical" evidence="1">
    <location>
        <begin position="150"/>
        <end position="169"/>
    </location>
</feature>
<dbReference type="PANTHER" id="PTHR35797:SF1">
    <property type="entry name" value="PROTEASE"/>
    <property type="match status" value="1"/>
</dbReference>
<name>A0A2T0LJE1_9BACL</name>
<gene>
    <name evidence="3" type="ORF">CLV97_101138</name>
</gene>
<feature type="domain" description="CAAX prenyl protease 2/Lysostaphin resistance protein A-like" evidence="2">
    <location>
        <begin position="120"/>
        <end position="218"/>
    </location>
</feature>
<keyword evidence="4" id="KW-1185">Reference proteome</keyword>
<dbReference type="GO" id="GO:0080120">
    <property type="term" value="P:CAAX-box protein maturation"/>
    <property type="evidence" value="ECO:0007669"/>
    <property type="project" value="UniProtKB-ARBA"/>
</dbReference>
<sequence length="262" mass="29645">MRTSALSPKTSLYFCLMVFAFSFFLWLVGDRALSLPINLPVSSLMAFFPLVTACIFAYGKEKGQGVRSLFKRVIDFSPIRRKAWFFPALLLMPAALFVSYLFMSLMDYPLPEPELHLPMIPVFFAVFIIGAVGEEVGWMAFVVDPLQQRWSALTTGIVCGAIWAVWHIVPFIQAGHDVAWIVWHGVVTVFLRIIIVWIYNNTGHSVLMAILFHASANVGFFLFPNYGSHYDPMVTAFVLAAIVGIIVFLWGYRTLSAYRYVH</sequence>
<evidence type="ECO:0000313" key="3">
    <source>
        <dbReference type="EMBL" id="PRX42649.1"/>
    </source>
</evidence>
<keyword evidence="1" id="KW-0472">Membrane</keyword>
<feature type="transmembrane region" description="Helical" evidence="1">
    <location>
        <begin position="83"/>
        <end position="102"/>
    </location>
</feature>
<feature type="transmembrane region" description="Helical" evidence="1">
    <location>
        <begin position="206"/>
        <end position="227"/>
    </location>
</feature>
<dbReference type="Proteomes" id="UP000237797">
    <property type="component" value="Unassembled WGS sequence"/>
</dbReference>
<organism evidence="3 4">
    <name type="scientific">Planifilum fimeticola</name>
    <dbReference type="NCBI Taxonomy" id="201975"/>
    <lineage>
        <taxon>Bacteria</taxon>
        <taxon>Bacillati</taxon>
        <taxon>Bacillota</taxon>
        <taxon>Bacilli</taxon>
        <taxon>Bacillales</taxon>
        <taxon>Thermoactinomycetaceae</taxon>
        <taxon>Planifilum</taxon>
    </lineage>
</organism>
<dbReference type="AlphaFoldDB" id="A0A2T0LJE1"/>
<feature type="transmembrane region" description="Helical" evidence="1">
    <location>
        <begin position="12"/>
        <end position="29"/>
    </location>
</feature>
<dbReference type="InterPro" id="IPR003675">
    <property type="entry name" value="Rce1/LyrA-like_dom"/>
</dbReference>
<evidence type="ECO:0000313" key="4">
    <source>
        <dbReference type="Proteomes" id="UP000237797"/>
    </source>
</evidence>
<reference evidence="3 4" key="1">
    <citation type="submission" date="2018-03" db="EMBL/GenBank/DDBJ databases">
        <title>Genomic Encyclopedia of Archaeal and Bacterial Type Strains, Phase II (KMG-II): from individual species to whole genera.</title>
        <authorList>
            <person name="Goeker M."/>
        </authorList>
    </citation>
    <scope>NUCLEOTIDE SEQUENCE [LARGE SCALE GENOMIC DNA]</scope>
    <source>
        <strain evidence="3 4">DSM 44946</strain>
    </source>
</reference>
<proteinExistence type="predicted"/>
<feature type="transmembrane region" description="Helical" evidence="1">
    <location>
        <begin position="41"/>
        <end position="59"/>
    </location>
</feature>
<dbReference type="PANTHER" id="PTHR35797">
    <property type="entry name" value="PROTEASE-RELATED"/>
    <property type="match status" value="1"/>
</dbReference>
<dbReference type="EMBL" id="PVNE01000001">
    <property type="protein sequence ID" value="PRX42649.1"/>
    <property type="molecule type" value="Genomic_DNA"/>
</dbReference>
<dbReference type="InterPro" id="IPR042150">
    <property type="entry name" value="MmRce1-like"/>
</dbReference>
<accession>A0A2T0LJE1</accession>
<evidence type="ECO:0000256" key="1">
    <source>
        <dbReference type="SAM" id="Phobius"/>
    </source>
</evidence>
<dbReference type="GO" id="GO:0004175">
    <property type="term" value="F:endopeptidase activity"/>
    <property type="evidence" value="ECO:0007669"/>
    <property type="project" value="UniProtKB-ARBA"/>
</dbReference>
<keyword evidence="1" id="KW-1133">Transmembrane helix</keyword>
<protein>
    <recommendedName>
        <fullName evidence="2">CAAX prenyl protease 2/Lysostaphin resistance protein A-like domain-containing protein</fullName>
    </recommendedName>
</protein>
<keyword evidence="1" id="KW-0812">Transmembrane</keyword>
<comment type="caution">
    <text evidence="3">The sequence shown here is derived from an EMBL/GenBank/DDBJ whole genome shotgun (WGS) entry which is preliminary data.</text>
</comment>
<feature type="transmembrane region" description="Helical" evidence="1">
    <location>
        <begin position="233"/>
        <end position="252"/>
    </location>
</feature>
<feature type="transmembrane region" description="Helical" evidence="1">
    <location>
        <begin position="181"/>
        <end position="199"/>
    </location>
</feature>
<feature type="transmembrane region" description="Helical" evidence="1">
    <location>
        <begin position="122"/>
        <end position="143"/>
    </location>
</feature>
<dbReference type="Pfam" id="PF02517">
    <property type="entry name" value="Rce1-like"/>
    <property type="match status" value="1"/>
</dbReference>
<evidence type="ECO:0000259" key="2">
    <source>
        <dbReference type="Pfam" id="PF02517"/>
    </source>
</evidence>